<name>A0A1V5M7I5_UNCT6</name>
<sequence length="72" mass="7979">MKSVSLRFLFMMKTGSSLRSKRSFPPDHFASVSGFQYMSSASTLPAGQARERFRNSRTAGFQCMSFCGVLVA</sequence>
<dbReference type="AlphaFoldDB" id="A0A1V5M7I5"/>
<reference evidence="1" key="1">
    <citation type="submission" date="2017-02" db="EMBL/GenBank/DDBJ databases">
        <title>Delving into the versatile metabolic prowess of the omnipresent phylum Bacteroidetes.</title>
        <authorList>
            <person name="Nobu M.K."/>
            <person name="Mei R."/>
            <person name="Narihiro T."/>
            <person name="Kuroda K."/>
            <person name="Liu W.-T."/>
        </authorList>
    </citation>
    <scope>NUCLEOTIDE SEQUENCE</scope>
    <source>
        <strain evidence="1">ADurb.Bin417</strain>
    </source>
</reference>
<dbReference type="Proteomes" id="UP000485484">
    <property type="component" value="Unassembled WGS sequence"/>
</dbReference>
<organism evidence="1">
    <name type="scientific">candidate division TA06 bacterium ADurb.Bin417</name>
    <dbReference type="NCBI Taxonomy" id="1852828"/>
    <lineage>
        <taxon>Bacteria</taxon>
        <taxon>Bacteria division TA06</taxon>
    </lineage>
</organism>
<accession>A0A1V5M7I5</accession>
<comment type="caution">
    <text evidence="1">The sequence shown here is derived from an EMBL/GenBank/DDBJ whole genome shotgun (WGS) entry which is preliminary data.</text>
</comment>
<evidence type="ECO:0000313" key="1">
    <source>
        <dbReference type="EMBL" id="OPZ89174.1"/>
    </source>
</evidence>
<dbReference type="EMBL" id="MWAK01000401">
    <property type="protein sequence ID" value="OPZ89174.1"/>
    <property type="molecule type" value="Genomic_DNA"/>
</dbReference>
<proteinExistence type="predicted"/>
<protein>
    <submittedName>
        <fullName evidence="1">Uncharacterized protein</fullName>
    </submittedName>
</protein>
<gene>
    <name evidence="1" type="ORF">BWY73_01554</name>
</gene>